<dbReference type="EMBL" id="JAIWYP010000007">
    <property type="protein sequence ID" value="KAH3801208.1"/>
    <property type="molecule type" value="Genomic_DNA"/>
</dbReference>
<keyword evidence="2" id="KW-1185">Reference proteome</keyword>
<dbReference type="AlphaFoldDB" id="A0A9D4FQ45"/>
<reference evidence="1" key="1">
    <citation type="journal article" date="2019" name="bioRxiv">
        <title>The Genome of the Zebra Mussel, Dreissena polymorpha: A Resource for Invasive Species Research.</title>
        <authorList>
            <person name="McCartney M.A."/>
            <person name="Auch B."/>
            <person name="Kono T."/>
            <person name="Mallez S."/>
            <person name="Zhang Y."/>
            <person name="Obille A."/>
            <person name="Becker A."/>
            <person name="Abrahante J.E."/>
            <person name="Garbe J."/>
            <person name="Badalamenti J.P."/>
            <person name="Herman A."/>
            <person name="Mangelson H."/>
            <person name="Liachko I."/>
            <person name="Sullivan S."/>
            <person name="Sone E.D."/>
            <person name="Koren S."/>
            <person name="Silverstein K.A.T."/>
            <person name="Beckman K.B."/>
            <person name="Gohl D.M."/>
        </authorList>
    </citation>
    <scope>NUCLEOTIDE SEQUENCE</scope>
    <source>
        <strain evidence="1">Duluth1</strain>
        <tissue evidence="1">Whole animal</tissue>
    </source>
</reference>
<protein>
    <submittedName>
        <fullName evidence="1">Uncharacterized protein</fullName>
    </submittedName>
</protein>
<sequence>MLHTFNKLTTLTLRGTYTGRCDLRLPASLQCIGLMEFKCSYEWVCSLLITLSSLDHRVACNLWDVVLQPCEEAREDYSHIFDLRSEMLARDLSNITIFVRNGSKELFKILSGLSIRSALKFEFGSA</sequence>
<proteinExistence type="predicted"/>
<reference evidence="1" key="2">
    <citation type="submission" date="2020-11" db="EMBL/GenBank/DDBJ databases">
        <authorList>
            <person name="McCartney M.A."/>
            <person name="Auch B."/>
            <person name="Kono T."/>
            <person name="Mallez S."/>
            <person name="Becker A."/>
            <person name="Gohl D.M."/>
            <person name="Silverstein K.A.T."/>
            <person name="Koren S."/>
            <person name="Bechman K.B."/>
            <person name="Herman A."/>
            <person name="Abrahante J.E."/>
            <person name="Garbe J."/>
        </authorList>
    </citation>
    <scope>NUCLEOTIDE SEQUENCE</scope>
    <source>
        <strain evidence="1">Duluth1</strain>
        <tissue evidence="1">Whole animal</tissue>
    </source>
</reference>
<comment type="caution">
    <text evidence="1">The sequence shown here is derived from an EMBL/GenBank/DDBJ whole genome shotgun (WGS) entry which is preliminary data.</text>
</comment>
<organism evidence="1 2">
    <name type="scientific">Dreissena polymorpha</name>
    <name type="common">Zebra mussel</name>
    <name type="synonym">Mytilus polymorpha</name>
    <dbReference type="NCBI Taxonomy" id="45954"/>
    <lineage>
        <taxon>Eukaryota</taxon>
        <taxon>Metazoa</taxon>
        <taxon>Spiralia</taxon>
        <taxon>Lophotrochozoa</taxon>
        <taxon>Mollusca</taxon>
        <taxon>Bivalvia</taxon>
        <taxon>Autobranchia</taxon>
        <taxon>Heteroconchia</taxon>
        <taxon>Euheterodonta</taxon>
        <taxon>Imparidentia</taxon>
        <taxon>Neoheterodontei</taxon>
        <taxon>Myida</taxon>
        <taxon>Dreissenoidea</taxon>
        <taxon>Dreissenidae</taxon>
        <taxon>Dreissena</taxon>
    </lineage>
</organism>
<evidence type="ECO:0000313" key="2">
    <source>
        <dbReference type="Proteomes" id="UP000828390"/>
    </source>
</evidence>
<evidence type="ECO:0000313" key="1">
    <source>
        <dbReference type="EMBL" id="KAH3801208.1"/>
    </source>
</evidence>
<dbReference type="Proteomes" id="UP000828390">
    <property type="component" value="Unassembled WGS sequence"/>
</dbReference>
<name>A0A9D4FQ45_DREPO</name>
<gene>
    <name evidence="1" type="ORF">DPMN_154855</name>
</gene>
<accession>A0A9D4FQ45</accession>